<dbReference type="CDD" id="cd00609">
    <property type="entry name" value="AAT_like"/>
    <property type="match status" value="1"/>
</dbReference>
<dbReference type="GO" id="GO:0006520">
    <property type="term" value="P:amino acid metabolic process"/>
    <property type="evidence" value="ECO:0007669"/>
    <property type="project" value="InterPro"/>
</dbReference>
<dbReference type="OrthoDB" id="9763453at2"/>
<gene>
    <name evidence="9" type="ORF">D6850_09935</name>
</gene>
<dbReference type="EMBL" id="RAPE01000002">
    <property type="protein sequence ID" value="RKF15155.1"/>
    <property type="molecule type" value="Genomic_DNA"/>
</dbReference>
<comment type="catalytic activity">
    <reaction evidence="6">
        <text>L-aspartate + 2-oxoglutarate = oxaloacetate + L-glutamate</text>
        <dbReference type="Rhea" id="RHEA:21824"/>
        <dbReference type="ChEBI" id="CHEBI:16452"/>
        <dbReference type="ChEBI" id="CHEBI:16810"/>
        <dbReference type="ChEBI" id="CHEBI:29985"/>
        <dbReference type="ChEBI" id="CHEBI:29991"/>
        <dbReference type="EC" id="2.6.1.1"/>
    </reaction>
</comment>
<keyword evidence="3 7" id="KW-0032">Aminotransferase</keyword>
<dbReference type="Proteomes" id="UP000281128">
    <property type="component" value="Unassembled WGS sequence"/>
</dbReference>
<evidence type="ECO:0000256" key="7">
    <source>
        <dbReference type="RuleBase" id="RU000481"/>
    </source>
</evidence>
<keyword evidence="4 7" id="KW-0808">Transferase</keyword>
<dbReference type="GO" id="GO:0030170">
    <property type="term" value="F:pyridoxal phosphate binding"/>
    <property type="evidence" value="ECO:0007669"/>
    <property type="project" value="InterPro"/>
</dbReference>
<evidence type="ECO:0000313" key="9">
    <source>
        <dbReference type="EMBL" id="RKF15155.1"/>
    </source>
</evidence>
<evidence type="ECO:0000256" key="1">
    <source>
        <dbReference type="ARBA" id="ARBA00001933"/>
    </source>
</evidence>
<dbReference type="SUPFAM" id="SSF53383">
    <property type="entry name" value="PLP-dependent transferases"/>
    <property type="match status" value="1"/>
</dbReference>
<dbReference type="InterPro" id="IPR004839">
    <property type="entry name" value="Aminotransferase_I/II_large"/>
</dbReference>
<dbReference type="InterPro" id="IPR015421">
    <property type="entry name" value="PyrdxlP-dep_Trfase_major"/>
</dbReference>
<protein>
    <recommendedName>
        <fullName evidence="7">Aminotransferase</fullName>
        <ecNumber evidence="7">2.6.1.-</ecNumber>
    </recommendedName>
</protein>
<comment type="similarity">
    <text evidence="2 7">Belongs to the class-I pyridoxal-phosphate-dependent aminotransferase family.</text>
</comment>
<keyword evidence="10" id="KW-1185">Reference proteome</keyword>
<dbReference type="InterPro" id="IPR004838">
    <property type="entry name" value="NHTrfase_class1_PyrdxlP-BS"/>
</dbReference>
<accession>A0A3A8B9U9</accession>
<comment type="cofactor">
    <cofactor evidence="1 7">
        <name>pyridoxal 5'-phosphate</name>
        <dbReference type="ChEBI" id="CHEBI:597326"/>
    </cofactor>
</comment>
<evidence type="ECO:0000256" key="6">
    <source>
        <dbReference type="ARBA" id="ARBA00049185"/>
    </source>
</evidence>
<organism evidence="9 10">
    <name type="scientific">Roseovarius spongiae</name>
    <dbReference type="NCBI Taxonomy" id="2320272"/>
    <lineage>
        <taxon>Bacteria</taxon>
        <taxon>Pseudomonadati</taxon>
        <taxon>Pseudomonadota</taxon>
        <taxon>Alphaproteobacteria</taxon>
        <taxon>Rhodobacterales</taxon>
        <taxon>Roseobacteraceae</taxon>
        <taxon>Roseovarius</taxon>
    </lineage>
</organism>
<dbReference type="EC" id="2.6.1.-" evidence="7"/>
<dbReference type="InterPro" id="IPR050596">
    <property type="entry name" value="AspAT/PAT-like"/>
</dbReference>
<reference evidence="9 10" key="1">
    <citation type="submission" date="2018-09" db="EMBL/GenBank/DDBJ databases">
        <title>Roseovarius spongiae sp. nov., isolated from a marine sponge.</title>
        <authorList>
            <person name="Zhuang L."/>
            <person name="Luo L."/>
        </authorList>
    </citation>
    <scope>NUCLEOTIDE SEQUENCE [LARGE SCALE GENOMIC DNA]</scope>
    <source>
        <strain evidence="9 10">HN-E21</strain>
    </source>
</reference>
<dbReference type="AlphaFoldDB" id="A0A3A8B9U9"/>
<dbReference type="PANTHER" id="PTHR46383">
    <property type="entry name" value="ASPARTATE AMINOTRANSFERASE"/>
    <property type="match status" value="1"/>
</dbReference>
<proteinExistence type="inferred from homology"/>
<dbReference type="InterPro" id="IPR015424">
    <property type="entry name" value="PyrdxlP-dep_Trfase"/>
</dbReference>
<dbReference type="PANTHER" id="PTHR46383:SF2">
    <property type="entry name" value="AMINOTRANSFERASE"/>
    <property type="match status" value="1"/>
</dbReference>
<evidence type="ECO:0000256" key="5">
    <source>
        <dbReference type="ARBA" id="ARBA00022898"/>
    </source>
</evidence>
<feature type="domain" description="Aminotransferase class I/classII large" evidence="8">
    <location>
        <begin position="30"/>
        <end position="372"/>
    </location>
</feature>
<evidence type="ECO:0000259" key="8">
    <source>
        <dbReference type="Pfam" id="PF00155"/>
    </source>
</evidence>
<sequence length="383" mass="41435">MDNSRRSQVDPFIVMDVMEAARAAEEAGRHIIHMEVGQPGTPAPAGARAALADAMERDAMGYTVALGLPALRRRIARLYGEWYDVDLDPARVIVTPGSSGAFILAFTALFDTGARVGVGAPGYPSYRQILRALDLVPVDIETATENRLQPVPADLGGLGLDGLMVASPANPSGTMLDRAALSGLMGACAERGTKFISDEIYHGIEYERRAVSALEIGDDCYVINSFSKYFSMTGWRVGWMVAPPDHVRVIERLAQNLFICPPHASQVAALAAMDCEDELQANMEVYRANRALMLDGLPRAGFDRIAPPDGAFYVYANVEHLTDDSRAFAAEILREAGVAVTPGLDFDPVRGHGTLRFSYARATDDIKEGLARLKTFMEARGAV</sequence>
<dbReference type="Pfam" id="PF00155">
    <property type="entry name" value="Aminotran_1_2"/>
    <property type="match status" value="1"/>
</dbReference>
<evidence type="ECO:0000256" key="4">
    <source>
        <dbReference type="ARBA" id="ARBA00022679"/>
    </source>
</evidence>
<dbReference type="Gene3D" id="3.40.640.10">
    <property type="entry name" value="Type I PLP-dependent aspartate aminotransferase-like (Major domain)"/>
    <property type="match status" value="1"/>
</dbReference>
<dbReference type="RefSeq" id="WP_121166341.1">
    <property type="nucleotide sequence ID" value="NZ_RAPE01000002.1"/>
</dbReference>
<name>A0A3A8B9U9_9RHOB</name>
<evidence type="ECO:0000256" key="3">
    <source>
        <dbReference type="ARBA" id="ARBA00022576"/>
    </source>
</evidence>
<comment type="caution">
    <text evidence="9">The sequence shown here is derived from an EMBL/GenBank/DDBJ whole genome shotgun (WGS) entry which is preliminary data.</text>
</comment>
<evidence type="ECO:0000256" key="2">
    <source>
        <dbReference type="ARBA" id="ARBA00007441"/>
    </source>
</evidence>
<dbReference type="GO" id="GO:0004069">
    <property type="term" value="F:L-aspartate:2-oxoglutarate aminotransferase activity"/>
    <property type="evidence" value="ECO:0007669"/>
    <property type="project" value="UniProtKB-EC"/>
</dbReference>
<evidence type="ECO:0000313" key="10">
    <source>
        <dbReference type="Proteomes" id="UP000281128"/>
    </source>
</evidence>
<dbReference type="PROSITE" id="PS00105">
    <property type="entry name" value="AA_TRANSFER_CLASS_1"/>
    <property type="match status" value="1"/>
</dbReference>
<keyword evidence="5" id="KW-0663">Pyridoxal phosphate</keyword>